<dbReference type="AlphaFoldDB" id="A0AAD1S0G1"/>
<gene>
    <name evidence="1" type="ORF">PECUL_23A042073</name>
</gene>
<accession>A0AAD1S0G1</accession>
<proteinExistence type="predicted"/>
<sequence length="73" mass="7890">MAAAFVPAMQGSAPHQIDISDLTSSTLTTLDVIFQHLWAQLKTCMRVNAPFNGVIVAGQREARKSPSGEIVQH</sequence>
<evidence type="ECO:0000313" key="2">
    <source>
        <dbReference type="Proteomes" id="UP001295444"/>
    </source>
</evidence>
<dbReference type="Proteomes" id="UP001295444">
    <property type="component" value="Chromosome 04"/>
</dbReference>
<reference evidence="1" key="1">
    <citation type="submission" date="2022-03" db="EMBL/GenBank/DDBJ databases">
        <authorList>
            <person name="Alioto T."/>
            <person name="Alioto T."/>
            <person name="Gomez Garrido J."/>
        </authorList>
    </citation>
    <scope>NUCLEOTIDE SEQUENCE</scope>
</reference>
<name>A0AAD1S0G1_PELCU</name>
<dbReference type="EMBL" id="OW240915">
    <property type="protein sequence ID" value="CAH2283773.1"/>
    <property type="molecule type" value="Genomic_DNA"/>
</dbReference>
<evidence type="ECO:0000313" key="1">
    <source>
        <dbReference type="EMBL" id="CAH2283773.1"/>
    </source>
</evidence>
<protein>
    <submittedName>
        <fullName evidence="1">Uncharacterized protein</fullName>
    </submittedName>
</protein>
<organism evidence="1 2">
    <name type="scientific">Pelobates cultripes</name>
    <name type="common">Western spadefoot toad</name>
    <dbReference type="NCBI Taxonomy" id="61616"/>
    <lineage>
        <taxon>Eukaryota</taxon>
        <taxon>Metazoa</taxon>
        <taxon>Chordata</taxon>
        <taxon>Craniata</taxon>
        <taxon>Vertebrata</taxon>
        <taxon>Euteleostomi</taxon>
        <taxon>Amphibia</taxon>
        <taxon>Batrachia</taxon>
        <taxon>Anura</taxon>
        <taxon>Pelobatoidea</taxon>
        <taxon>Pelobatidae</taxon>
        <taxon>Pelobates</taxon>
    </lineage>
</organism>
<keyword evidence="2" id="KW-1185">Reference proteome</keyword>